<evidence type="ECO:0000313" key="1">
    <source>
        <dbReference type="EMBL" id="SVB68124.1"/>
    </source>
</evidence>
<gene>
    <name evidence="1" type="ORF">METZ01_LOCUS220978</name>
</gene>
<sequence length="55" mass="6495">MELIVFGLILMVMHCNLLNRLAVLLFIFCSLESKELHFDFTLYPEEFSHSDFTPE</sequence>
<name>A0A382G0J0_9ZZZZ</name>
<reference evidence="1" key="1">
    <citation type="submission" date="2018-05" db="EMBL/GenBank/DDBJ databases">
        <authorList>
            <person name="Lanie J.A."/>
            <person name="Ng W.-L."/>
            <person name="Kazmierczak K.M."/>
            <person name="Andrzejewski T.M."/>
            <person name="Davidsen T.M."/>
            <person name="Wayne K.J."/>
            <person name="Tettelin H."/>
            <person name="Glass J.I."/>
            <person name="Rusch D."/>
            <person name="Podicherti R."/>
            <person name="Tsui H.-C.T."/>
            <person name="Winkler M.E."/>
        </authorList>
    </citation>
    <scope>NUCLEOTIDE SEQUENCE</scope>
</reference>
<protein>
    <submittedName>
        <fullName evidence="1">Uncharacterized protein</fullName>
    </submittedName>
</protein>
<dbReference type="EMBL" id="UINC01052607">
    <property type="protein sequence ID" value="SVB68124.1"/>
    <property type="molecule type" value="Genomic_DNA"/>
</dbReference>
<accession>A0A382G0J0</accession>
<organism evidence="1">
    <name type="scientific">marine metagenome</name>
    <dbReference type="NCBI Taxonomy" id="408172"/>
    <lineage>
        <taxon>unclassified sequences</taxon>
        <taxon>metagenomes</taxon>
        <taxon>ecological metagenomes</taxon>
    </lineage>
</organism>
<proteinExistence type="predicted"/>
<dbReference type="AlphaFoldDB" id="A0A382G0J0"/>